<evidence type="ECO:0000313" key="4">
    <source>
        <dbReference type="EMBL" id="MBN7816646.1"/>
    </source>
</evidence>
<accession>A0ABS3CKF3</accession>
<keyword evidence="2" id="KW-0804">Transcription</keyword>
<dbReference type="Gene3D" id="1.10.10.60">
    <property type="entry name" value="Homeodomain-like"/>
    <property type="match status" value="2"/>
</dbReference>
<reference evidence="4 5" key="1">
    <citation type="submission" date="2021-03" db="EMBL/GenBank/DDBJ databases">
        <title>novel species isolated from a fishpond in China.</title>
        <authorList>
            <person name="Lu H."/>
            <person name="Cai Z."/>
        </authorList>
    </citation>
    <scope>NUCLEOTIDE SEQUENCE [LARGE SCALE GENOMIC DNA]</scope>
    <source>
        <strain evidence="4 5">YJ13C</strain>
    </source>
</reference>
<sequence length="327" mass="37821">MKHLTILVPNGQNNLSSIVGPFKIFNRANSYFLEKTKRQVFHIELAGTNSQVDFYEGLFSVNPQKDIREIQKTDLIIIPSLNHQYEEAIKGNEVMINWLRDHYKSGTEIASICTGAFLLAASGVLKGKRCSTHWAASENFQRMFPDVKLEPDQLITDEGGIYTNGGAYSFLNLMIYLVEKFYDRETAIFCSKVFQIDVARNLQSEFSIFNGHKKHEDEAILKAQAYLEENYQKQLSVEELAKSLNVGRRNFDRRFKKATNFTPLEYLQRIKVEVAKKSFENTRLNVNEVMYDVGYSDAKAFRDIFRKITGISPLDYRDKYNYLFMGK</sequence>
<dbReference type="RefSeq" id="WP_206587318.1">
    <property type="nucleotide sequence ID" value="NZ_JAFKCU010000003.1"/>
</dbReference>
<evidence type="ECO:0000256" key="2">
    <source>
        <dbReference type="ARBA" id="ARBA00023163"/>
    </source>
</evidence>
<dbReference type="PROSITE" id="PS01124">
    <property type="entry name" value="HTH_ARAC_FAMILY_2"/>
    <property type="match status" value="1"/>
</dbReference>
<dbReference type="Pfam" id="PF01965">
    <property type="entry name" value="DJ-1_PfpI"/>
    <property type="match status" value="1"/>
</dbReference>
<keyword evidence="5" id="KW-1185">Reference proteome</keyword>
<dbReference type="InterPro" id="IPR052158">
    <property type="entry name" value="INH-QAR"/>
</dbReference>
<evidence type="ECO:0000259" key="3">
    <source>
        <dbReference type="PROSITE" id="PS01124"/>
    </source>
</evidence>
<dbReference type="PANTHER" id="PTHR43130:SF3">
    <property type="entry name" value="HTH-TYPE TRANSCRIPTIONAL REGULATOR RV1931C"/>
    <property type="match status" value="1"/>
</dbReference>
<dbReference type="InterPro" id="IPR018060">
    <property type="entry name" value="HTH_AraC"/>
</dbReference>
<dbReference type="InterPro" id="IPR029062">
    <property type="entry name" value="Class_I_gatase-like"/>
</dbReference>
<feature type="domain" description="HTH araC/xylS-type" evidence="3">
    <location>
        <begin position="221"/>
        <end position="319"/>
    </location>
</feature>
<gene>
    <name evidence="4" type="ORF">J0A69_14450</name>
</gene>
<dbReference type="EMBL" id="JAFKCU010000003">
    <property type="protein sequence ID" value="MBN7816646.1"/>
    <property type="molecule type" value="Genomic_DNA"/>
</dbReference>
<evidence type="ECO:0000256" key="1">
    <source>
        <dbReference type="ARBA" id="ARBA00023015"/>
    </source>
</evidence>
<organism evidence="4 5">
    <name type="scientific">Algoriphagus pacificus</name>
    <dbReference type="NCBI Taxonomy" id="2811234"/>
    <lineage>
        <taxon>Bacteria</taxon>
        <taxon>Pseudomonadati</taxon>
        <taxon>Bacteroidota</taxon>
        <taxon>Cytophagia</taxon>
        <taxon>Cytophagales</taxon>
        <taxon>Cyclobacteriaceae</taxon>
        <taxon>Algoriphagus</taxon>
    </lineage>
</organism>
<dbReference type="Pfam" id="PF12833">
    <property type="entry name" value="HTH_18"/>
    <property type="match status" value="1"/>
</dbReference>
<comment type="caution">
    <text evidence="4">The sequence shown here is derived from an EMBL/GenBank/DDBJ whole genome shotgun (WGS) entry which is preliminary data.</text>
</comment>
<dbReference type="InterPro" id="IPR002818">
    <property type="entry name" value="DJ-1/PfpI"/>
</dbReference>
<dbReference type="Proteomes" id="UP000664480">
    <property type="component" value="Unassembled WGS sequence"/>
</dbReference>
<dbReference type="SMART" id="SM00342">
    <property type="entry name" value="HTH_ARAC"/>
    <property type="match status" value="1"/>
</dbReference>
<dbReference type="SUPFAM" id="SSF46689">
    <property type="entry name" value="Homeodomain-like"/>
    <property type="match status" value="2"/>
</dbReference>
<name>A0ABS3CKF3_9BACT</name>
<protein>
    <submittedName>
        <fullName evidence="4">Helix-turn-helix domain-containing protein</fullName>
    </submittedName>
</protein>
<dbReference type="PANTHER" id="PTHR43130">
    <property type="entry name" value="ARAC-FAMILY TRANSCRIPTIONAL REGULATOR"/>
    <property type="match status" value="1"/>
</dbReference>
<dbReference type="SUPFAM" id="SSF52317">
    <property type="entry name" value="Class I glutamine amidotransferase-like"/>
    <property type="match status" value="1"/>
</dbReference>
<dbReference type="Gene3D" id="3.40.50.880">
    <property type="match status" value="1"/>
</dbReference>
<keyword evidence="1" id="KW-0805">Transcription regulation</keyword>
<evidence type="ECO:0000313" key="5">
    <source>
        <dbReference type="Proteomes" id="UP000664480"/>
    </source>
</evidence>
<dbReference type="InterPro" id="IPR009057">
    <property type="entry name" value="Homeodomain-like_sf"/>
</dbReference>
<proteinExistence type="predicted"/>